<dbReference type="AlphaFoldDB" id="A0A0E9U5X7"/>
<sequence length="46" mass="5192">MDRRLMQDDNRGLGQGRPRQQDHSKLIPSPPGKAKPAGRDEKRPSL</sequence>
<feature type="compositionally biased region" description="Basic and acidic residues" evidence="1">
    <location>
        <begin position="1"/>
        <end position="11"/>
    </location>
</feature>
<evidence type="ECO:0000313" key="2">
    <source>
        <dbReference type="EMBL" id="JAH60368.1"/>
    </source>
</evidence>
<protein>
    <submittedName>
        <fullName evidence="2">Uncharacterized protein</fullName>
    </submittedName>
</protein>
<organism evidence="2">
    <name type="scientific">Anguilla anguilla</name>
    <name type="common">European freshwater eel</name>
    <name type="synonym">Muraena anguilla</name>
    <dbReference type="NCBI Taxonomy" id="7936"/>
    <lineage>
        <taxon>Eukaryota</taxon>
        <taxon>Metazoa</taxon>
        <taxon>Chordata</taxon>
        <taxon>Craniata</taxon>
        <taxon>Vertebrata</taxon>
        <taxon>Euteleostomi</taxon>
        <taxon>Actinopterygii</taxon>
        <taxon>Neopterygii</taxon>
        <taxon>Teleostei</taxon>
        <taxon>Anguilliformes</taxon>
        <taxon>Anguillidae</taxon>
        <taxon>Anguilla</taxon>
    </lineage>
</organism>
<name>A0A0E9U5X7_ANGAN</name>
<evidence type="ECO:0000256" key="1">
    <source>
        <dbReference type="SAM" id="MobiDB-lite"/>
    </source>
</evidence>
<reference evidence="2" key="2">
    <citation type="journal article" date="2015" name="Fish Shellfish Immunol.">
        <title>Early steps in the European eel (Anguilla anguilla)-Vibrio vulnificus interaction in the gills: Role of the RtxA13 toxin.</title>
        <authorList>
            <person name="Callol A."/>
            <person name="Pajuelo D."/>
            <person name="Ebbesson L."/>
            <person name="Teles M."/>
            <person name="MacKenzie S."/>
            <person name="Amaro C."/>
        </authorList>
    </citation>
    <scope>NUCLEOTIDE SEQUENCE</scope>
</reference>
<dbReference type="EMBL" id="GBXM01048209">
    <property type="protein sequence ID" value="JAH60368.1"/>
    <property type="molecule type" value="Transcribed_RNA"/>
</dbReference>
<feature type="compositionally biased region" description="Basic and acidic residues" evidence="1">
    <location>
        <begin position="37"/>
        <end position="46"/>
    </location>
</feature>
<feature type="region of interest" description="Disordered" evidence="1">
    <location>
        <begin position="1"/>
        <end position="46"/>
    </location>
</feature>
<proteinExistence type="predicted"/>
<accession>A0A0E9U5X7</accession>
<reference evidence="2" key="1">
    <citation type="submission" date="2014-11" db="EMBL/GenBank/DDBJ databases">
        <authorList>
            <person name="Amaro Gonzalez C."/>
        </authorList>
    </citation>
    <scope>NUCLEOTIDE SEQUENCE</scope>
</reference>